<dbReference type="InterPro" id="IPR011990">
    <property type="entry name" value="TPR-like_helical_dom_sf"/>
</dbReference>
<dbReference type="SUPFAM" id="SSF48452">
    <property type="entry name" value="TPR-like"/>
    <property type="match status" value="1"/>
</dbReference>
<dbReference type="PROSITE" id="PS50005">
    <property type="entry name" value="TPR"/>
    <property type="match status" value="1"/>
</dbReference>
<dbReference type="SMART" id="SM00028">
    <property type="entry name" value="TPR"/>
    <property type="match status" value="1"/>
</dbReference>
<feature type="non-terminal residue" evidence="2">
    <location>
        <position position="1"/>
    </location>
</feature>
<dbReference type="InterPro" id="IPR019734">
    <property type="entry name" value="TPR_rpt"/>
</dbReference>
<protein>
    <submittedName>
        <fullName evidence="2">Uncharacterized protein</fullName>
    </submittedName>
</protein>
<evidence type="ECO:0000313" key="2">
    <source>
        <dbReference type="EMBL" id="OUS43625.1"/>
    </source>
</evidence>
<dbReference type="AlphaFoldDB" id="A0A1Y5I9F3"/>
<name>A0A1Y5I9F3_OSTTA</name>
<evidence type="ECO:0000256" key="1">
    <source>
        <dbReference type="PROSITE-ProRule" id="PRU00339"/>
    </source>
</evidence>
<dbReference type="Gene3D" id="1.25.40.10">
    <property type="entry name" value="Tetratricopeptide repeat domain"/>
    <property type="match status" value="1"/>
</dbReference>
<dbReference type="EMBL" id="KZ155831">
    <property type="protein sequence ID" value="OUS43625.1"/>
    <property type="molecule type" value="Genomic_DNA"/>
</dbReference>
<accession>A0A1Y5I9F3</accession>
<proteinExistence type="predicted"/>
<feature type="repeat" description="TPR" evidence="1">
    <location>
        <begin position="17"/>
        <end position="50"/>
    </location>
</feature>
<reference evidence="2" key="1">
    <citation type="submission" date="2017-04" db="EMBL/GenBank/DDBJ databases">
        <title>Population genomics of picophytoplankton unveils novel chromosome hypervariability.</title>
        <authorList>
            <consortium name="DOE Joint Genome Institute"/>
            <person name="Blanc-Mathieu R."/>
            <person name="Krasovec M."/>
            <person name="Hebrard M."/>
            <person name="Yau S."/>
            <person name="Desgranges E."/>
            <person name="Martin J."/>
            <person name="Schackwitz W."/>
            <person name="Kuo A."/>
            <person name="Salin G."/>
            <person name="Donnadieu C."/>
            <person name="Desdevises Y."/>
            <person name="Sanchez-Ferandin S."/>
            <person name="Moreau H."/>
            <person name="Rivals E."/>
            <person name="Grigoriev I.V."/>
            <person name="Grimsley N."/>
            <person name="Eyre-Walker A."/>
            <person name="Piganeau G."/>
        </authorList>
    </citation>
    <scope>NUCLEOTIDE SEQUENCE [LARGE SCALE GENOMIC DNA]</scope>
    <source>
        <strain evidence="2">RCC 1115</strain>
    </source>
</reference>
<organism evidence="2">
    <name type="scientific">Ostreococcus tauri</name>
    <name type="common">Marine green alga</name>
    <dbReference type="NCBI Taxonomy" id="70448"/>
    <lineage>
        <taxon>Eukaryota</taxon>
        <taxon>Viridiplantae</taxon>
        <taxon>Chlorophyta</taxon>
        <taxon>Mamiellophyceae</taxon>
        <taxon>Mamiellales</taxon>
        <taxon>Bathycoccaceae</taxon>
        <taxon>Ostreococcus</taxon>
    </lineage>
</organism>
<feature type="non-terminal residue" evidence="2">
    <location>
        <position position="56"/>
    </location>
</feature>
<gene>
    <name evidence="2" type="ORF">BE221DRAFT_59512</name>
</gene>
<sequence length="56" mass="6042">DAEAAFGRALTLDPTSVRAYVGRGACFANQRRYDRALRDFDAALGMDANDARAGAY</sequence>
<dbReference type="Proteomes" id="UP000195557">
    <property type="component" value="Unassembled WGS sequence"/>
</dbReference>
<keyword evidence="1" id="KW-0802">TPR repeat</keyword>